<dbReference type="InterPro" id="IPR001789">
    <property type="entry name" value="Sig_transdc_resp-reg_receiver"/>
</dbReference>
<dbReference type="GO" id="GO:0000155">
    <property type="term" value="F:phosphorelay sensor kinase activity"/>
    <property type="evidence" value="ECO:0007669"/>
    <property type="project" value="InterPro"/>
</dbReference>
<dbReference type="SUPFAM" id="SSF55874">
    <property type="entry name" value="ATPase domain of HSP90 chaperone/DNA topoisomerase II/histidine kinase"/>
    <property type="match status" value="1"/>
</dbReference>
<evidence type="ECO:0000259" key="7">
    <source>
        <dbReference type="PROSITE" id="PS50109"/>
    </source>
</evidence>
<dbReference type="PANTHER" id="PTHR43547:SF2">
    <property type="entry name" value="HYBRID SIGNAL TRANSDUCTION HISTIDINE KINASE C"/>
    <property type="match status" value="1"/>
</dbReference>
<dbReference type="Gene3D" id="3.30.450.20">
    <property type="entry name" value="PAS domain"/>
    <property type="match status" value="1"/>
</dbReference>
<evidence type="ECO:0000313" key="10">
    <source>
        <dbReference type="EMBL" id="ATQ66569.1"/>
    </source>
</evidence>
<dbReference type="InterPro" id="IPR000700">
    <property type="entry name" value="PAS-assoc_C"/>
</dbReference>
<feature type="modified residue" description="4-aspartylphosphate" evidence="6">
    <location>
        <position position="594"/>
    </location>
</feature>
<dbReference type="CDD" id="cd17580">
    <property type="entry name" value="REC_2_DhkD-like"/>
    <property type="match status" value="1"/>
</dbReference>
<dbReference type="Pfam" id="PF08447">
    <property type="entry name" value="PAS_3"/>
    <property type="match status" value="1"/>
</dbReference>
<dbReference type="InterPro" id="IPR029016">
    <property type="entry name" value="GAF-like_dom_sf"/>
</dbReference>
<evidence type="ECO:0000256" key="5">
    <source>
        <dbReference type="ARBA" id="ARBA00022777"/>
    </source>
</evidence>
<organism evidence="10 11">
    <name type="scientific">Methylosinus trichosporium (strain ATCC 35070 / NCIMB 11131 / UNIQEM 75 / OB3b)</name>
    <dbReference type="NCBI Taxonomy" id="595536"/>
    <lineage>
        <taxon>Bacteria</taxon>
        <taxon>Pseudomonadati</taxon>
        <taxon>Pseudomonadota</taxon>
        <taxon>Alphaproteobacteria</taxon>
        <taxon>Hyphomicrobiales</taxon>
        <taxon>Methylocystaceae</taxon>
        <taxon>Methylosinus</taxon>
    </lineage>
</organism>
<dbReference type="SMART" id="SM00388">
    <property type="entry name" value="HisKA"/>
    <property type="match status" value="1"/>
</dbReference>
<dbReference type="Pfam" id="PF13185">
    <property type="entry name" value="GAF_2"/>
    <property type="match status" value="1"/>
</dbReference>
<dbReference type="InterPro" id="IPR000014">
    <property type="entry name" value="PAS"/>
</dbReference>
<dbReference type="CDD" id="cd00130">
    <property type="entry name" value="PAS"/>
    <property type="match status" value="1"/>
</dbReference>
<dbReference type="Gene3D" id="3.30.450.40">
    <property type="match status" value="1"/>
</dbReference>
<keyword evidence="3 6" id="KW-0597">Phosphoprotein</keyword>
<dbReference type="SUPFAM" id="SSF47384">
    <property type="entry name" value="Homodimeric domain of signal transducing histidine kinase"/>
    <property type="match status" value="1"/>
</dbReference>
<dbReference type="InterPro" id="IPR004358">
    <property type="entry name" value="Sig_transdc_His_kin-like_C"/>
</dbReference>
<gene>
    <name evidence="10" type="ORF">CQW49_00685</name>
</gene>
<dbReference type="InterPro" id="IPR001610">
    <property type="entry name" value="PAC"/>
</dbReference>
<sequence>MPAAHLLKELSDVSSRLWAARDLEEGLREMLAATVRLLDANMGNVQLFDTGRGVLTVVAHQGFERDFLTAIHEISIDADTVCGRAVRLRRRVVTEDVELDPSFAPFLEAARSAGFRTVQCTPLTTPRGDRLGAMSTYFSAPRAFDEEELVCLDVYARQAADFIERWKSDERLRRSEARLRALVKASCYSIYRMNEDWSGMRELNGKDVLADTAAPAEDWLQHYICPEDRPSILAAMRDAIDSRRMFDLEHRVQRADGSIGWTRSRVVPIEDAEGEIAEWFGSATDVTAQKKAEMVLQEEARRKDEFLAILAHELRNPLAALHSAFTAARRIGAGADATRLNGVIERQMGHLIRLVDDLLDISRITTGNFRLEKTRFDLAAAIRQAIESASPSIESGQRRLTVAVGDETLIVEGDRVRLAQAIANLLDNAAKYTLDGGRIDIMLKREGAEAVVEVRDDGVGIPAEMLPHMFELFARSDRAVVRGIEGLGVGLALVRKLVGLHGGCVEGHSDGADRGSRFRIRLPLAAVCAGEERSPCEDAAPPPRNVLIVDDDRDVADSLCMLLETMGVAARAAYSGMEALSLLAEVAPDVIFIDIGMPSMDGYETAVALRARPEGRRARLVALSGWGAEKDRLRSKEAGFDVHVVKPIDIAELERLSSAVSDARV</sequence>
<dbReference type="InterPro" id="IPR035965">
    <property type="entry name" value="PAS-like_dom_sf"/>
</dbReference>
<comment type="catalytic activity">
    <reaction evidence="1">
        <text>ATP + protein L-histidine = ADP + protein N-phospho-L-histidine.</text>
        <dbReference type="EC" id="2.7.13.3"/>
    </reaction>
</comment>
<dbReference type="SMART" id="SM00387">
    <property type="entry name" value="HATPase_c"/>
    <property type="match status" value="1"/>
</dbReference>
<evidence type="ECO:0000259" key="9">
    <source>
        <dbReference type="PROSITE" id="PS50113"/>
    </source>
</evidence>
<dbReference type="SMART" id="SM00065">
    <property type="entry name" value="GAF"/>
    <property type="match status" value="1"/>
</dbReference>
<dbReference type="SUPFAM" id="SSF52172">
    <property type="entry name" value="CheY-like"/>
    <property type="match status" value="1"/>
</dbReference>
<dbReference type="CDD" id="cd00082">
    <property type="entry name" value="HisKA"/>
    <property type="match status" value="1"/>
</dbReference>
<dbReference type="PROSITE" id="PS50109">
    <property type="entry name" value="HIS_KIN"/>
    <property type="match status" value="1"/>
</dbReference>
<dbReference type="Gene3D" id="3.40.50.2300">
    <property type="match status" value="1"/>
</dbReference>
<dbReference type="InterPro" id="IPR036097">
    <property type="entry name" value="HisK_dim/P_sf"/>
</dbReference>
<dbReference type="Gene3D" id="1.10.287.130">
    <property type="match status" value="1"/>
</dbReference>
<dbReference type="SMART" id="SM00448">
    <property type="entry name" value="REC"/>
    <property type="match status" value="1"/>
</dbReference>
<dbReference type="InterPro" id="IPR005467">
    <property type="entry name" value="His_kinase_dom"/>
</dbReference>
<name>A0A2D2CV89_METT3</name>
<dbReference type="STRING" id="595536.GCA_000178815_00809"/>
<proteinExistence type="predicted"/>
<dbReference type="InterPro" id="IPR003018">
    <property type="entry name" value="GAF"/>
</dbReference>
<dbReference type="SUPFAM" id="SSF55785">
    <property type="entry name" value="PYP-like sensor domain (PAS domain)"/>
    <property type="match status" value="1"/>
</dbReference>
<dbReference type="EC" id="2.7.13.3" evidence="2"/>
<dbReference type="AlphaFoldDB" id="A0A2D2CV89"/>
<dbReference type="SMART" id="SM00086">
    <property type="entry name" value="PAC"/>
    <property type="match status" value="1"/>
</dbReference>
<dbReference type="Pfam" id="PF00512">
    <property type="entry name" value="HisKA"/>
    <property type="match status" value="1"/>
</dbReference>
<dbReference type="SUPFAM" id="SSF55781">
    <property type="entry name" value="GAF domain-like"/>
    <property type="match status" value="1"/>
</dbReference>
<dbReference type="InterPro" id="IPR003594">
    <property type="entry name" value="HATPase_dom"/>
</dbReference>
<dbReference type="PANTHER" id="PTHR43547">
    <property type="entry name" value="TWO-COMPONENT HISTIDINE KINASE"/>
    <property type="match status" value="1"/>
</dbReference>
<feature type="domain" description="Response regulatory" evidence="8">
    <location>
        <begin position="545"/>
        <end position="661"/>
    </location>
</feature>
<dbReference type="InterPro" id="IPR003661">
    <property type="entry name" value="HisK_dim/P_dom"/>
</dbReference>
<evidence type="ECO:0000256" key="1">
    <source>
        <dbReference type="ARBA" id="ARBA00000085"/>
    </source>
</evidence>
<dbReference type="Pfam" id="PF02518">
    <property type="entry name" value="HATPase_c"/>
    <property type="match status" value="1"/>
</dbReference>
<evidence type="ECO:0000256" key="2">
    <source>
        <dbReference type="ARBA" id="ARBA00012438"/>
    </source>
</evidence>
<dbReference type="Pfam" id="PF00072">
    <property type="entry name" value="Response_reg"/>
    <property type="match status" value="1"/>
</dbReference>
<dbReference type="PRINTS" id="PR00344">
    <property type="entry name" value="BCTRLSENSOR"/>
</dbReference>
<dbReference type="CDD" id="cd00075">
    <property type="entry name" value="HATPase"/>
    <property type="match status" value="1"/>
</dbReference>
<keyword evidence="4" id="KW-0808">Transferase</keyword>
<feature type="domain" description="PAC" evidence="9">
    <location>
        <begin position="246"/>
        <end position="298"/>
    </location>
</feature>
<dbReference type="InterPro" id="IPR011006">
    <property type="entry name" value="CheY-like_superfamily"/>
</dbReference>
<accession>A0A2D2CV89</accession>
<keyword evidence="5 10" id="KW-0418">Kinase</keyword>
<dbReference type="PROSITE" id="PS50110">
    <property type="entry name" value="RESPONSE_REGULATORY"/>
    <property type="match status" value="1"/>
</dbReference>
<feature type="domain" description="Histidine kinase" evidence="7">
    <location>
        <begin position="309"/>
        <end position="526"/>
    </location>
</feature>
<reference evidence="11" key="1">
    <citation type="submission" date="2017-10" db="EMBL/GenBank/DDBJ databases">
        <title>Completed PacBio SMRT sequence of Methylosinus trichosporium OB3b reveals presence of a third large plasmid.</title>
        <authorList>
            <person name="Charles T.C."/>
            <person name="Lynch M.D.J."/>
            <person name="Heil J.R."/>
            <person name="Cheng J."/>
        </authorList>
    </citation>
    <scope>NUCLEOTIDE SEQUENCE [LARGE SCALE GENOMIC DNA]</scope>
    <source>
        <strain evidence="11">OB3b</strain>
    </source>
</reference>
<dbReference type="EMBL" id="CP023737">
    <property type="protein sequence ID" value="ATQ66569.1"/>
    <property type="molecule type" value="Genomic_DNA"/>
</dbReference>
<evidence type="ECO:0000256" key="3">
    <source>
        <dbReference type="ARBA" id="ARBA00022553"/>
    </source>
</evidence>
<dbReference type="FunFam" id="3.30.565.10:FF:000006">
    <property type="entry name" value="Sensor histidine kinase WalK"/>
    <property type="match status" value="1"/>
</dbReference>
<dbReference type="RefSeq" id="WP_003613999.1">
    <property type="nucleotide sequence ID" value="NZ_ADVE02000001.1"/>
</dbReference>
<evidence type="ECO:0000313" key="11">
    <source>
        <dbReference type="Proteomes" id="UP000230709"/>
    </source>
</evidence>
<keyword evidence="11" id="KW-1185">Reference proteome</keyword>
<dbReference type="KEGG" id="mtw:CQW49_00685"/>
<dbReference type="PROSITE" id="PS50113">
    <property type="entry name" value="PAC"/>
    <property type="match status" value="1"/>
</dbReference>
<dbReference type="InterPro" id="IPR013655">
    <property type="entry name" value="PAS_fold_3"/>
</dbReference>
<dbReference type="NCBIfam" id="TIGR00229">
    <property type="entry name" value="sensory_box"/>
    <property type="match status" value="1"/>
</dbReference>
<dbReference type="Proteomes" id="UP000230709">
    <property type="component" value="Chromosome"/>
</dbReference>
<dbReference type="InterPro" id="IPR036890">
    <property type="entry name" value="HATPase_C_sf"/>
</dbReference>
<evidence type="ECO:0000256" key="6">
    <source>
        <dbReference type="PROSITE-ProRule" id="PRU00169"/>
    </source>
</evidence>
<dbReference type="Gene3D" id="3.30.565.10">
    <property type="entry name" value="Histidine kinase-like ATPase, C-terminal domain"/>
    <property type="match status" value="1"/>
</dbReference>
<protein>
    <recommendedName>
        <fullName evidence="2">histidine kinase</fullName>
        <ecNumber evidence="2">2.7.13.3</ecNumber>
    </recommendedName>
</protein>
<evidence type="ECO:0000259" key="8">
    <source>
        <dbReference type="PROSITE" id="PS50110"/>
    </source>
</evidence>
<evidence type="ECO:0000256" key="4">
    <source>
        <dbReference type="ARBA" id="ARBA00022679"/>
    </source>
</evidence>